<dbReference type="InterPro" id="IPR011009">
    <property type="entry name" value="Kinase-like_dom_sf"/>
</dbReference>
<comment type="caution">
    <text evidence="3">The sequence shown here is derived from an EMBL/GenBank/DDBJ whole genome shotgun (WGS) entry which is preliminary data.</text>
</comment>
<feature type="compositionally biased region" description="Low complexity" evidence="1">
    <location>
        <begin position="168"/>
        <end position="182"/>
    </location>
</feature>
<dbReference type="Proteomes" id="UP001476798">
    <property type="component" value="Unassembled WGS sequence"/>
</dbReference>
<evidence type="ECO:0000256" key="1">
    <source>
        <dbReference type="SAM" id="MobiDB-lite"/>
    </source>
</evidence>
<organism evidence="3 4">
    <name type="scientific">Goodea atripinnis</name>
    <dbReference type="NCBI Taxonomy" id="208336"/>
    <lineage>
        <taxon>Eukaryota</taxon>
        <taxon>Metazoa</taxon>
        <taxon>Chordata</taxon>
        <taxon>Craniata</taxon>
        <taxon>Vertebrata</taxon>
        <taxon>Euteleostomi</taxon>
        <taxon>Actinopterygii</taxon>
        <taxon>Neopterygii</taxon>
        <taxon>Teleostei</taxon>
        <taxon>Neoteleostei</taxon>
        <taxon>Acanthomorphata</taxon>
        <taxon>Ovalentaria</taxon>
        <taxon>Atherinomorphae</taxon>
        <taxon>Cyprinodontiformes</taxon>
        <taxon>Goodeidae</taxon>
        <taxon>Goodea</taxon>
    </lineage>
</organism>
<keyword evidence="4" id="KW-1185">Reference proteome</keyword>
<reference evidence="3 4" key="1">
    <citation type="submission" date="2021-06" db="EMBL/GenBank/DDBJ databases">
        <authorList>
            <person name="Palmer J.M."/>
        </authorList>
    </citation>
    <scope>NUCLEOTIDE SEQUENCE [LARGE SCALE GENOMIC DNA]</scope>
    <source>
        <strain evidence="3 4">GA_2019</strain>
        <tissue evidence="3">Muscle</tissue>
    </source>
</reference>
<proteinExistence type="predicted"/>
<dbReference type="EMBL" id="JAHRIO010030201">
    <property type="protein sequence ID" value="MEQ2167512.1"/>
    <property type="molecule type" value="Genomic_DNA"/>
</dbReference>
<dbReference type="Pfam" id="PF20302">
    <property type="entry name" value="HisK-N-like"/>
    <property type="match status" value="1"/>
</dbReference>
<sequence>MSDEAKGFIMRCFVPKPDDRATAAELLNDAFLRLSSRKKTKPPKDSDLTDSADYHRSLSVPISILVEDTDLDTSSIDLASSLDLRKHWYATRVKKVLKQQRVKPHWMFALDNLLRQAVQDAITVLLPELKLHLQSSFELEDSIPEEQPVDPDTPVVLVPDQRGAPTDTQQAGTGNKNGTTAGLNTPTKVFLNRDCPLSEKLRDMRVETMRYL</sequence>
<dbReference type="InterPro" id="IPR046873">
    <property type="entry name" value="HisK-N-like"/>
</dbReference>
<name>A0ABV0N7Z3_9TELE</name>
<protein>
    <recommendedName>
        <fullName evidence="2">MAP3K HisK-N-like globin domain-containing protein</fullName>
    </recommendedName>
</protein>
<evidence type="ECO:0000313" key="3">
    <source>
        <dbReference type="EMBL" id="MEQ2167512.1"/>
    </source>
</evidence>
<evidence type="ECO:0000313" key="4">
    <source>
        <dbReference type="Proteomes" id="UP001476798"/>
    </source>
</evidence>
<evidence type="ECO:0000259" key="2">
    <source>
        <dbReference type="Pfam" id="PF20302"/>
    </source>
</evidence>
<accession>A0ABV0N7Z3</accession>
<dbReference type="SUPFAM" id="SSF56112">
    <property type="entry name" value="Protein kinase-like (PK-like)"/>
    <property type="match status" value="1"/>
</dbReference>
<gene>
    <name evidence="3" type="ORF">GOODEAATRI_004935</name>
</gene>
<feature type="region of interest" description="Disordered" evidence="1">
    <location>
        <begin position="160"/>
        <end position="187"/>
    </location>
</feature>
<feature type="domain" description="MAP3K HisK-N-like globin" evidence="2">
    <location>
        <begin position="61"/>
        <end position="128"/>
    </location>
</feature>